<evidence type="ECO:0000313" key="1">
    <source>
        <dbReference type="EMBL" id="KAL3096693.1"/>
    </source>
</evidence>
<protein>
    <submittedName>
        <fullName evidence="1">Uncharacterized protein</fullName>
    </submittedName>
</protein>
<gene>
    <name evidence="1" type="ORF">niasHT_025121</name>
</gene>
<evidence type="ECO:0000313" key="2">
    <source>
        <dbReference type="Proteomes" id="UP001620626"/>
    </source>
</evidence>
<dbReference type="Proteomes" id="UP001620626">
    <property type="component" value="Unassembled WGS sequence"/>
</dbReference>
<dbReference type="EMBL" id="JBICBT010000854">
    <property type="protein sequence ID" value="KAL3096693.1"/>
    <property type="molecule type" value="Genomic_DNA"/>
</dbReference>
<accession>A0ABD2K1G5</accession>
<keyword evidence="2" id="KW-1185">Reference proteome</keyword>
<organism evidence="1 2">
    <name type="scientific">Heterodera trifolii</name>
    <dbReference type="NCBI Taxonomy" id="157864"/>
    <lineage>
        <taxon>Eukaryota</taxon>
        <taxon>Metazoa</taxon>
        <taxon>Ecdysozoa</taxon>
        <taxon>Nematoda</taxon>
        <taxon>Chromadorea</taxon>
        <taxon>Rhabditida</taxon>
        <taxon>Tylenchina</taxon>
        <taxon>Tylenchomorpha</taxon>
        <taxon>Tylenchoidea</taxon>
        <taxon>Heteroderidae</taxon>
        <taxon>Heteroderinae</taxon>
        <taxon>Heterodera</taxon>
    </lineage>
</organism>
<sequence>MHLVDNGSETDKPNKTENPIIGDHLLFRKLMRHRSMTGLPHVISTITTEITTAIIITEHNSGKTKDRTTEGPILNKSKASGGGVTDQFVISVANSDILQIFVATDGLNLSTIDLTHNQIEVEMGAMPIMALSIQLMLSHQMFLFSIPTN</sequence>
<reference evidence="1 2" key="1">
    <citation type="submission" date="2024-10" db="EMBL/GenBank/DDBJ databases">
        <authorList>
            <person name="Kim D."/>
        </authorList>
    </citation>
    <scope>NUCLEOTIDE SEQUENCE [LARGE SCALE GENOMIC DNA]</scope>
    <source>
        <strain evidence="1">BH-2024</strain>
    </source>
</reference>
<proteinExistence type="predicted"/>
<comment type="caution">
    <text evidence="1">The sequence shown here is derived from an EMBL/GenBank/DDBJ whole genome shotgun (WGS) entry which is preliminary data.</text>
</comment>
<name>A0ABD2K1G5_9BILA</name>
<dbReference type="AlphaFoldDB" id="A0ABD2K1G5"/>